<evidence type="ECO:0000259" key="1">
    <source>
        <dbReference type="Pfam" id="PF00149"/>
    </source>
</evidence>
<dbReference type="InterPro" id="IPR029052">
    <property type="entry name" value="Metallo-depent_PP-like"/>
</dbReference>
<dbReference type="Gene3D" id="3.60.21.10">
    <property type="match status" value="1"/>
</dbReference>
<dbReference type="OrthoDB" id="9807890at2"/>
<feature type="domain" description="Calcineurin-like phosphoesterase" evidence="1">
    <location>
        <begin position="13"/>
        <end position="134"/>
    </location>
</feature>
<dbReference type="InterPro" id="IPR050126">
    <property type="entry name" value="Ap4A_hydrolase"/>
</dbReference>
<dbReference type="PANTHER" id="PTHR42850:SF7">
    <property type="entry name" value="BIS(5'-NUCLEOSYL)-TETRAPHOSPHATASE PRPE [ASYMMETRICAL]"/>
    <property type="match status" value="1"/>
</dbReference>
<dbReference type="Proteomes" id="UP000253628">
    <property type="component" value="Unassembled WGS sequence"/>
</dbReference>
<evidence type="ECO:0000313" key="2">
    <source>
        <dbReference type="EMBL" id="RBP41977.1"/>
    </source>
</evidence>
<dbReference type="AlphaFoldDB" id="A0A366HJ03"/>
<dbReference type="InterPro" id="IPR006186">
    <property type="entry name" value="Ser/Thr-sp_prot-phosphatase"/>
</dbReference>
<proteinExistence type="predicted"/>
<organism evidence="2 3">
    <name type="scientific">Eoetvoesiella caeni</name>
    <dbReference type="NCBI Taxonomy" id="645616"/>
    <lineage>
        <taxon>Bacteria</taxon>
        <taxon>Pseudomonadati</taxon>
        <taxon>Pseudomonadota</taxon>
        <taxon>Betaproteobacteria</taxon>
        <taxon>Burkholderiales</taxon>
        <taxon>Alcaligenaceae</taxon>
        <taxon>Eoetvoesiella</taxon>
    </lineage>
</organism>
<dbReference type="SUPFAM" id="SSF56300">
    <property type="entry name" value="Metallo-dependent phosphatases"/>
    <property type="match status" value="1"/>
</dbReference>
<gene>
    <name evidence="2" type="ORF">DFR37_102361</name>
</gene>
<dbReference type="InterPro" id="IPR004843">
    <property type="entry name" value="Calcineurin-like_PHP"/>
</dbReference>
<dbReference type="PANTHER" id="PTHR42850">
    <property type="entry name" value="METALLOPHOSPHOESTERASE"/>
    <property type="match status" value="1"/>
</dbReference>
<accession>A0A366HJ03</accession>
<dbReference type="Pfam" id="PF00149">
    <property type="entry name" value="Metallophos"/>
    <property type="match status" value="1"/>
</dbReference>
<dbReference type="EMBL" id="QNRQ01000002">
    <property type="protein sequence ID" value="RBP41977.1"/>
    <property type="molecule type" value="Genomic_DNA"/>
</dbReference>
<name>A0A366HJ03_9BURK</name>
<protein>
    <submittedName>
        <fullName evidence="2">Calcineurin-like phosphoesterase family protein</fullName>
    </submittedName>
</protein>
<evidence type="ECO:0000313" key="3">
    <source>
        <dbReference type="Proteomes" id="UP000253628"/>
    </source>
</evidence>
<comment type="caution">
    <text evidence="2">The sequence shown here is derived from an EMBL/GenBank/DDBJ whole genome shotgun (WGS) entry which is preliminary data.</text>
</comment>
<dbReference type="GO" id="GO:0005737">
    <property type="term" value="C:cytoplasm"/>
    <property type="evidence" value="ECO:0007669"/>
    <property type="project" value="TreeGrafter"/>
</dbReference>
<dbReference type="GO" id="GO:0016791">
    <property type="term" value="F:phosphatase activity"/>
    <property type="evidence" value="ECO:0007669"/>
    <property type="project" value="TreeGrafter"/>
</dbReference>
<reference evidence="2 3" key="1">
    <citation type="submission" date="2018-06" db="EMBL/GenBank/DDBJ databases">
        <title>Genomic Encyclopedia of Type Strains, Phase IV (KMG-IV): sequencing the most valuable type-strain genomes for metagenomic binning, comparative biology and taxonomic classification.</title>
        <authorList>
            <person name="Goeker M."/>
        </authorList>
    </citation>
    <scope>NUCLEOTIDE SEQUENCE [LARGE SCALE GENOMIC DNA]</scope>
    <source>
        <strain evidence="2 3">DSM 25520</strain>
    </source>
</reference>
<dbReference type="RefSeq" id="WP_113932205.1">
    <property type="nucleotide sequence ID" value="NZ_JACCEU010000002.1"/>
</dbReference>
<keyword evidence="3" id="KW-1185">Reference proteome</keyword>
<dbReference type="PRINTS" id="PR00114">
    <property type="entry name" value="STPHPHTASE"/>
</dbReference>
<sequence length="352" mass="40253">MHLIKNLPDNPLDIVGDIHGELTALQTLMQQLGYDACGNHPQHRKLVFIGDLVDRGPDSDGVIQLVQALIETGNAYSILGNHEINLLIDDIKDGSGWFFDERYTADLKNYAPFQRTPPERRQAVRDFLGSLPAALVREDIRVVHAAWSTPAVKAIQGLPIGTIAEQYKAWEYAAQSAAEASGLYERYQAEKTHWAAQLEDEKNPPPFLHAIAEYEATQQMVNPLKVLTSGVEQQAETAFFAGNRWRFSDRVNWWDNYEEKTPVVIGHYWRLIKPRNFEQAPRYSQLFRNIPPTTWHGKLHNVFCIDYSVGARWRDRKAHRSVSESRYKLAALQWPESRLVFDTGETLTTKPF</sequence>